<feature type="transmembrane region" description="Helical" evidence="1">
    <location>
        <begin position="52"/>
        <end position="72"/>
    </location>
</feature>
<dbReference type="KEGG" id="ehx:EMIHUDRAFT_237136"/>
<reference evidence="3" key="1">
    <citation type="journal article" date="2013" name="Nature">
        <title>Pan genome of the phytoplankton Emiliania underpins its global distribution.</title>
        <authorList>
            <person name="Read B.A."/>
            <person name="Kegel J."/>
            <person name="Klute M.J."/>
            <person name="Kuo A."/>
            <person name="Lefebvre S.C."/>
            <person name="Maumus F."/>
            <person name="Mayer C."/>
            <person name="Miller J."/>
            <person name="Monier A."/>
            <person name="Salamov A."/>
            <person name="Young J."/>
            <person name="Aguilar M."/>
            <person name="Claverie J.M."/>
            <person name="Frickenhaus S."/>
            <person name="Gonzalez K."/>
            <person name="Herman E.K."/>
            <person name="Lin Y.C."/>
            <person name="Napier J."/>
            <person name="Ogata H."/>
            <person name="Sarno A.F."/>
            <person name="Shmutz J."/>
            <person name="Schroeder D."/>
            <person name="de Vargas C."/>
            <person name="Verret F."/>
            <person name="von Dassow P."/>
            <person name="Valentin K."/>
            <person name="Van de Peer Y."/>
            <person name="Wheeler G."/>
            <person name="Dacks J.B."/>
            <person name="Delwiche C.F."/>
            <person name="Dyhrman S.T."/>
            <person name="Glockner G."/>
            <person name="John U."/>
            <person name="Richards T."/>
            <person name="Worden A.Z."/>
            <person name="Zhang X."/>
            <person name="Grigoriev I.V."/>
            <person name="Allen A.E."/>
            <person name="Bidle K."/>
            <person name="Borodovsky M."/>
            <person name="Bowler C."/>
            <person name="Brownlee C."/>
            <person name="Cock J.M."/>
            <person name="Elias M."/>
            <person name="Gladyshev V.N."/>
            <person name="Groth M."/>
            <person name="Guda C."/>
            <person name="Hadaegh A."/>
            <person name="Iglesias-Rodriguez M.D."/>
            <person name="Jenkins J."/>
            <person name="Jones B.M."/>
            <person name="Lawson T."/>
            <person name="Leese F."/>
            <person name="Lindquist E."/>
            <person name="Lobanov A."/>
            <person name="Lomsadze A."/>
            <person name="Malik S.B."/>
            <person name="Marsh M.E."/>
            <person name="Mackinder L."/>
            <person name="Mock T."/>
            <person name="Mueller-Roeber B."/>
            <person name="Pagarete A."/>
            <person name="Parker M."/>
            <person name="Probert I."/>
            <person name="Quesneville H."/>
            <person name="Raines C."/>
            <person name="Rensing S.A."/>
            <person name="Riano-Pachon D.M."/>
            <person name="Richier S."/>
            <person name="Rokitta S."/>
            <person name="Shiraiwa Y."/>
            <person name="Soanes D.M."/>
            <person name="van der Giezen M."/>
            <person name="Wahlund T.M."/>
            <person name="Williams B."/>
            <person name="Wilson W."/>
            <person name="Wolfe G."/>
            <person name="Wurch L.L."/>
        </authorList>
    </citation>
    <scope>NUCLEOTIDE SEQUENCE</scope>
</reference>
<sequence>MASGTVSCHRIYNAELLNSTTVVCVNRTSVVNATETFVHCFEPWTNEGQARFALGVVGTILILLSILTLFGAGGAAKQAPDDAEMANSRSVDLGAYGEAGKGGDGAFAAVKAFADSVPGSNLLWKSLKWKRTMPDDAPPGSLYAAMRHSAVQRKNSGFYAMA</sequence>
<evidence type="ECO:0000313" key="3">
    <source>
        <dbReference type="Proteomes" id="UP000013827"/>
    </source>
</evidence>
<proteinExistence type="predicted"/>
<evidence type="ECO:0000256" key="1">
    <source>
        <dbReference type="SAM" id="Phobius"/>
    </source>
</evidence>
<evidence type="ECO:0000313" key="2">
    <source>
        <dbReference type="EnsemblProtists" id="EOD26111"/>
    </source>
</evidence>
<keyword evidence="1" id="KW-0472">Membrane</keyword>
<organism evidence="2 3">
    <name type="scientific">Emiliania huxleyi (strain CCMP1516)</name>
    <dbReference type="NCBI Taxonomy" id="280463"/>
    <lineage>
        <taxon>Eukaryota</taxon>
        <taxon>Haptista</taxon>
        <taxon>Haptophyta</taxon>
        <taxon>Prymnesiophyceae</taxon>
        <taxon>Isochrysidales</taxon>
        <taxon>Noelaerhabdaceae</taxon>
        <taxon>Emiliania</taxon>
    </lineage>
</organism>
<dbReference type="AlphaFoldDB" id="A0A0D3JRH6"/>
<protein>
    <submittedName>
        <fullName evidence="2">Uncharacterized protein</fullName>
    </submittedName>
</protein>
<keyword evidence="3" id="KW-1185">Reference proteome</keyword>
<dbReference type="GeneID" id="17271655"/>
<dbReference type="RefSeq" id="XP_005778540.1">
    <property type="nucleotide sequence ID" value="XM_005778483.1"/>
</dbReference>
<dbReference type="Proteomes" id="UP000013827">
    <property type="component" value="Unassembled WGS sequence"/>
</dbReference>
<accession>A0A0D3JRH6</accession>
<dbReference type="EnsemblProtists" id="EOD26111">
    <property type="protein sequence ID" value="EOD26111"/>
    <property type="gene ID" value="EMIHUDRAFT_237136"/>
</dbReference>
<keyword evidence="1" id="KW-0812">Transmembrane</keyword>
<name>A0A0D3JRH6_EMIH1</name>
<reference evidence="2" key="2">
    <citation type="submission" date="2024-10" db="UniProtKB">
        <authorList>
            <consortium name="EnsemblProtists"/>
        </authorList>
    </citation>
    <scope>IDENTIFICATION</scope>
</reference>
<dbReference type="PaxDb" id="2903-EOD26111"/>
<dbReference type="HOGENOM" id="CLU_1707587_0_0_1"/>
<keyword evidence="1" id="KW-1133">Transmembrane helix</keyword>